<evidence type="ECO:0000256" key="4">
    <source>
        <dbReference type="ARBA" id="ARBA00023125"/>
    </source>
</evidence>
<comment type="caution">
    <text evidence="8">The sequence shown here is derived from an EMBL/GenBank/DDBJ whole genome shotgun (WGS) entry which is preliminary data.</text>
</comment>
<dbReference type="InterPro" id="IPR039420">
    <property type="entry name" value="WalR-like"/>
</dbReference>
<dbReference type="InterPro" id="IPR001789">
    <property type="entry name" value="Sig_transdc_resp-reg_receiver"/>
</dbReference>
<organism evidence="8">
    <name type="scientific">Caldithrix abyssi</name>
    <dbReference type="NCBI Taxonomy" id="187145"/>
    <lineage>
        <taxon>Bacteria</taxon>
        <taxon>Pseudomonadati</taxon>
        <taxon>Calditrichota</taxon>
        <taxon>Calditrichia</taxon>
        <taxon>Calditrichales</taxon>
        <taxon>Calditrichaceae</taxon>
        <taxon>Caldithrix</taxon>
    </lineage>
</organism>
<dbReference type="InterPro" id="IPR011006">
    <property type="entry name" value="CheY-like_superfamily"/>
</dbReference>
<dbReference type="CDD" id="cd17574">
    <property type="entry name" value="REC_OmpR"/>
    <property type="match status" value="1"/>
</dbReference>
<dbReference type="GO" id="GO:0000976">
    <property type="term" value="F:transcription cis-regulatory region binding"/>
    <property type="evidence" value="ECO:0007669"/>
    <property type="project" value="TreeGrafter"/>
</dbReference>
<dbReference type="GO" id="GO:0005829">
    <property type="term" value="C:cytosol"/>
    <property type="evidence" value="ECO:0007669"/>
    <property type="project" value="TreeGrafter"/>
</dbReference>
<dbReference type="GO" id="GO:0000156">
    <property type="term" value="F:phosphorelay response regulator activity"/>
    <property type="evidence" value="ECO:0007669"/>
    <property type="project" value="TreeGrafter"/>
</dbReference>
<dbReference type="GO" id="GO:0032993">
    <property type="term" value="C:protein-DNA complex"/>
    <property type="evidence" value="ECO:0007669"/>
    <property type="project" value="TreeGrafter"/>
</dbReference>
<dbReference type="Pfam" id="PF00072">
    <property type="entry name" value="Response_reg"/>
    <property type="match status" value="1"/>
</dbReference>
<name>A0A7V5UEK0_CALAY</name>
<sequence length="149" mass="17003">MEAADQKSKILLVEDEESLAKGLEFNLRAEGFRVDWVSDGRKAMEAFTPGAYSLIILDIMLPYLDGFEVAEQIRKKDARVPILILTARSDTHDRIRGLELGADDYLVKPFHLQELLLRVKGMLKRSQWYGSQAVPAVYRFGDNQVNFEN</sequence>
<evidence type="ECO:0000256" key="6">
    <source>
        <dbReference type="PROSITE-ProRule" id="PRU00169"/>
    </source>
</evidence>
<dbReference type="Gene3D" id="3.40.50.2300">
    <property type="match status" value="1"/>
</dbReference>
<evidence type="ECO:0000256" key="1">
    <source>
        <dbReference type="ARBA" id="ARBA00022553"/>
    </source>
</evidence>
<dbReference type="SUPFAM" id="SSF52172">
    <property type="entry name" value="CheY-like"/>
    <property type="match status" value="1"/>
</dbReference>
<dbReference type="SMART" id="SM00448">
    <property type="entry name" value="REC"/>
    <property type="match status" value="1"/>
</dbReference>
<feature type="non-terminal residue" evidence="8">
    <location>
        <position position="149"/>
    </location>
</feature>
<dbReference type="PANTHER" id="PTHR48111:SF21">
    <property type="entry name" value="DNA-BINDING DUAL MASTER TRANSCRIPTIONAL REGULATOR RPAA"/>
    <property type="match status" value="1"/>
</dbReference>
<evidence type="ECO:0000313" key="8">
    <source>
        <dbReference type="EMBL" id="HHJ52363.1"/>
    </source>
</evidence>
<dbReference type="PROSITE" id="PS50110">
    <property type="entry name" value="RESPONSE_REGULATORY"/>
    <property type="match status" value="1"/>
</dbReference>
<accession>A0A7V5UEK0</accession>
<feature type="modified residue" description="4-aspartylphosphate" evidence="6">
    <location>
        <position position="58"/>
    </location>
</feature>
<keyword evidence="3" id="KW-0805">Transcription regulation</keyword>
<reference evidence="8" key="1">
    <citation type="journal article" date="2020" name="mSystems">
        <title>Genome- and Community-Level Interaction Insights into Carbon Utilization and Element Cycling Functions of Hydrothermarchaeota in Hydrothermal Sediment.</title>
        <authorList>
            <person name="Zhou Z."/>
            <person name="Liu Y."/>
            <person name="Xu W."/>
            <person name="Pan J."/>
            <person name="Luo Z.H."/>
            <person name="Li M."/>
        </authorList>
    </citation>
    <scope>NUCLEOTIDE SEQUENCE [LARGE SCALE GENOMIC DNA]</scope>
    <source>
        <strain evidence="8">HyVt-527</strain>
    </source>
</reference>
<dbReference type="AlphaFoldDB" id="A0A7V5UEK0"/>
<keyword evidence="1 6" id="KW-0597">Phosphoprotein</keyword>
<proteinExistence type="predicted"/>
<evidence type="ECO:0000256" key="5">
    <source>
        <dbReference type="ARBA" id="ARBA00023163"/>
    </source>
</evidence>
<keyword evidence="4" id="KW-0238">DNA-binding</keyword>
<gene>
    <name evidence="8" type="ORF">ENJ89_04140</name>
</gene>
<feature type="domain" description="Response regulatory" evidence="7">
    <location>
        <begin position="9"/>
        <end position="123"/>
    </location>
</feature>
<dbReference type="FunFam" id="3.40.50.2300:FF:000001">
    <property type="entry name" value="DNA-binding response regulator PhoB"/>
    <property type="match status" value="1"/>
</dbReference>
<protein>
    <submittedName>
        <fullName evidence="8">Response regulator transcription factor</fullName>
    </submittedName>
</protein>
<keyword evidence="2" id="KW-0902">Two-component regulatory system</keyword>
<dbReference type="Proteomes" id="UP000886124">
    <property type="component" value="Unassembled WGS sequence"/>
</dbReference>
<evidence type="ECO:0000256" key="2">
    <source>
        <dbReference type="ARBA" id="ARBA00023012"/>
    </source>
</evidence>
<dbReference type="GO" id="GO:0006355">
    <property type="term" value="P:regulation of DNA-templated transcription"/>
    <property type="evidence" value="ECO:0007669"/>
    <property type="project" value="TreeGrafter"/>
</dbReference>
<dbReference type="EMBL" id="DROD01000278">
    <property type="protein sequence ID" value="HHJ52363.1"/>
    <property type="molecule type" value="Genomic_DNA"/>
</dbReference>
<keyword evidence="5" id="KW-0804">Transcription</keyword>
<evidence type="ECO:0000256" key="3">
    <source>
        <dbReference type="ARBA" id="ARBA00023015"/>
    </source>
</evidence>
<evidence type="ECO:0000259" key="7">
    <source>
        <dbReference type="PROSITE" id="PS50110"/>
    </source>
</evidence>
<dbReference type="PANTHER" id="PTHR48111">
    <property type="entry name" value="REGULATOR OF RPOS"/>
    <property type="match status" value="1"/>
</dbReference>